<dbReference type="EMBL" id="CP001001">
    <property type="protein sequence ID" value="ACB26663.1"/>
    <property type="molecule type" value="Genomic_DNA"/>
</dbReference>
<accession>B1M704</accession>
<gene>
    <name evidence="1" type="ordered locus">Mrad2831_4700</name>
</gene>
<reference evidence="1 2" key="1">
    <citation type="submission" date="2008-03" db="EMBL/GenBank/DDBJ databases">
        <title>Complete sequence of chromosome of Methylobacterium radiotolerans JCM 2831.</title>
        <authorList>
            <consortium name="US DOE Joint Genome Institute"/>
            <person name="Copeland A."/>
            <person name="Lucas S."/>
            <person name="Lapidus A."/>
            <person name="Glavina del Rio T."/>
            <person name="Dalin E."/>
            <person name="Tice H."/>
            <person name="Bruce D."/>
            <person name="Goodwin L."/>
            <person name="Pitluck S."/>
            <person name="Kiss H."/>
            <person name="Brettin T."/>
            <person name="Detter J.C."/>
            <person name="Han C."/>
            <person name="Kuske C.R."/>
            <person name="Schmutz J."/>
            <person name="Larimer F."/>
            <person name="Land M."/>
            <person name="Hauser L."/>
            <person name="Kyrpides N."/>
            <person name="Mikhailova N."/>
            <person name="Marx C.J."/>
            <person name="Richardson P."/>
        </authorList>
    </citation>
    <scope>NUCLEOTIDE SEQUENCE [LARGE SCALE GENOMIC DNA]</scope>
    <source>
        <strain evidence="2">ATCC 27329 / DSM 1819 / JCM 2831 / NBRC 15690 / NCIMB 10815 / 0-1</strain>
    </source>
</reference>
<dbReference type="Proteomes" id="UP000006589">
    <property type="component" value="Chromosome"/>
</dbReference>
<evidence type="ECO:0000313" key="2">
    <source>
        <dbReference type="Proteomes" id="UP000006589"/>
    </source>
</evidence>
<sequence length="189" mass="20624">MYFGLMYISYPVMIPGLTQAIAQSSDHVSDPEEIYVARSLRLTRIKPTDYCKRAGEDFDPTAEDTYHFLSIATRGSDGRVTSTSVGKIGDLRACYGRTSTPGTSKFFAEGQLSGISFKGAGDCIMMKSISPADGIVPFRCHLEISNLPQGYVGGLLTTNTTNSKIMTGELTDPPGYTMPSIATIRLWRR</sequence>
<evidence type="ECO:0000313" key="1">
    <source>
        <dbReference type="EMBL" id="ACB26663.1"/>
    </source>
</evidence>
<protein>
    <submittedName>
        <fullName evidence="1">Uncharacterized protein</fullName>
    </submittedName>
</protein>
<dbReference type="KEGG" id="mrd:Mrad2831_4700"/>
<proteinExistence type="predicted"/>
<dbReference type="eggNOG" id="ENOG50336IA">
    <property type="taxonomic scope" value="Bacteria"/>
</dbReference>
<dbReference type="AlphaFoldDB" id="B1M704"/>
<name>B1M704_METRJ</name>
<organism evidence="1 2">
    <name type="scientific">Methylobacterium radiotolerans (strain ATCC 27329 / DSM 1819 / JCM 2831 / NBRC 15690 / NCIMB 10815 / 0-1)</name>
    <dbReference type="NCBI Taxonomy" id="426355"/>
    <lineage>
        <taxon>Bacteria</taxon>
        <taxon>Pseudomonadati</taxon>
        <taxon>Pseudomonadota</taxon>
        <taxon>Alphaproteobacteria</taxon>
        <taxon>Hyphomicrobiales</taxon>
        <taxon>Methylobacteriaceae</taxon>
        <taxon>Methylobacterium</taxon>
    </lineage>
</organism>
<dbReference type="HOGENOM" id="CLU_113250_0_0_5"/>